<dbReference type="Proteomes" id="UP000276437">
    <property type="component" value="Chromosome"/>
</dbReference>
<name>A0A348AH89_9FIRM</name>
<evidence type="ECO:0000256" key="1">
    <source>
        <dbReference type="SAM" id="MobiDB-lite"/>
    </source>
</evidence>
<organism evidence="2 3">
    <name type="scientific">Methylomusa anaerophila</name>
    <dbReference type="NCBI Taxonomy" id="1930071"/>
    <lineage>
        <taxon>Bacteria</taxon>
        <taxon>Bacillati</taxon>
        <taxon>Bacillota</taxon>
        <taxon>Negativicutes</taxon>
        <taxon>Selenomonadales</taxon>
        <taxon>Sporomusaceae</taxon>
        <taxon>Methylomusa</taxon>
    </lineage>
</organism>
<protein>
    <submittedName>
        <fullName evidence="2">Filamentous hemagglutinin</fullName>
    </submittedName>
</protein>
<dbReference type="InterPro" id="IPR025157">
    <property type="entry name" value="Hemagglutinin_rpt"/>
</dbReference>
<dbReference type="AlphaFoldDB" id="A0A348AH89"/>
<dbReference type="Pfam" id="PF13332">
    <property type="entry name" value="Fil_haemagg_2"/>
    <property type="match status" value="2"/>
</dbReference>
<feature type="compositionally biased region" description="Polar residues" evidence="1">
    <location>
        <begin position="440"/>
        <end position="463"/>
    </location>
</feature>
<evidence type="ECO:0000313" key="2">
    <source>
        <dbReference type="EMBL" id="BBB90437.1"/>
    </source>
</evidence>
<gene>
    <name evidence="2" type="primary">fhaB_4</name>
    <name evidence="2" type="ORF">MAMMFC1_01088</name>
</gene>
<dbReference type="RefSeq" id="WP_232035684.1">
    <property type="nucleotide sequence ID" value="NZ_AP018449.1"/>
</dbReference>
<dbReference type="GO" id="GO:0003824">
    <property type="term" value="F:catalytic activity"/>
    <property type="evidence" value="ECO:0007669"/>
    <property type="project" value="UniProtKB-ARBA"/>
</dbReference>
<dbReference type="EMBL" id="AP018449">
    <property type="protein sequence ID" value="BBB90437.1"/>
    <property type="molecule type" value="Genomic_DNA"/>
</dbReference>
<keyword evidence="3" id="KW-1185">Reference proteome</keyword>
<sequence>MSGLFSSGGLGFTIGSKSEKTTLDQQTMEQAGSTIGSIEGNVNLIAGNQVNSAGTTIISGQDTNISGKDVTIDNTVNTYDSQYKYEFKQSGLSVSLGGGVIDAATGAYNDIQRSGQVQDDRLKTLYEYKTVQDLEKLKDFKGNLTKGAGVSVSIGSSQMTAEQTTHAESVNPSNINAGGNVNITATDGDINLIATNIHAIDVLLDAKQNLNLDAAQNQQQIDGKTSSSSWSLGASFGLDGNFTGLTGGFGSGHGTENGNTVTHTGSVIDAAGTVTLKSGNDTNIIGSQVKGDKVVADIGGNLNLASTQDSDDYAANNQSTGIGFGTGKISGTTGSFNTGKTNSNYDSVTGQAGIFAGAEGFDIYVGKNTDLKGAVISSEATPDKNKLSTGTLTFSNLENRVKYLSSSIGVNYNSKLTPGMKLGDLGLTPNVGITVSGEADSTTKSAISPGTIEVRSNPNQDLSGLSRDPSGALNALGKIFDKKTIQEKQELAQVFGEEVFKAIGDLKLKEGSPEKAALDAFAGGLMAQLGGGSFASGAAGAGLNQLIMNELAKIKDPAVMQWASAIAGAAAAKAVGGDAQTGASTAASETKNNFLYHEQYAEYQQQKKDLKDKLDSGSITKEEYDKAVQDVEKYWSDKDKEQTKQWLAEHHIDAVLIDDESGRIALEKQQYQQMIIELSNSKSDEETAAIKAKWHKVSDEQIDKWSKMGDNLGVNMDGSNYSSFPDLSTEVVNLNNPYTAWLVKSQTEDALTWARLSLKAKGIDPNNSNNAPLLAAEVEKQLELNKEIRDSIASSIGGGSFKTFKELKGFLGSPGAGNQWHHIVEQAQQNASRAGFAAEEINSVENIIALQSGKDSVHSAISAYYSSKQWFSGTQTVRDWLATKSFQEQFEFGLNYLKGFGDVVKENGRWIFKSFE</sequence>
<proteinExistence type="predicted"/>
<reference evidence="2 3" key="1">
    <citation type="journal article" date="2018" name="Int. J. Syst. Evol. Microbiol.">
        <title>Methylomusa anaerophila gen. nov., sp. nov., an anaerobic methanol-utilizing bacterium isolated from a microbial fuel cell.</title>
        <authorList>
            <person name="Amano N."/>
            <person name="Yamamuro A."/>
            <person name="Miyahara M."/>
            <person name="Kouzuma A."/>
            <person name="Abe T."/>
            <person name="Watanabe K."/>
        </authorList>
    </citation>
    <scope>NUCLEOTIDE SEQUENCE [LARGE SCALE GENOMIC DNA]</scope>
    <source>
        <strain evidence="2 3">MMFC1</strain>
    </source>
</reference>
<evidence type="ECO:0000313" key="3">
    <source>
        <dbReference type="Proteomes" id="UP000276437"/>
    </source>
</evidence>
<accession>A0A348AH89</accession>
<feature type="region of interest" description="Disordered" evidence="1">
    <location>
        <begin position="440"/>
        <end position="467"/>
    </location>
</feature>
<dbReference type="KEGG" id="mana:MAMMFC1_01088"/>